<dbReference type="Pfam" id="PF25115">
    <property type="entry name" value="Agd3_CE"/>
    <property type="match status" value="1"/>
</dbReference>
<accession>A0A103R301</accession>
<dbReference type="InterPro" id="IPR056826">
    <property type="entry name" value="Agd3_CE"/>
</dbReference>
<dbReference type="AlphaFoldDB" id="A0A103R301"/>
<evidence type="ECO:0000313" key="5">
    <source>
        <dbReference type="Proteomes" id="UP000064029"/>
    </source>
</evidence>
<keyword evidence="1" id="KW-0732">Signal</keyword>
<evidence type="ECO:0000313" key="4">
    <source>
        <dbReference type="EMBL" id="KVG60278.1"/>
    </source>
</evidence>
<gene>
    <name evidence="4" type="ORF">WJ33_32505</name>
</gene>
<reference evidence="4 5" key="1">
    <citation type="submission" date="2015-11" db="EMBL/GenBank/DDBJ databases">
        <title>Expanding the genomic diversity of Burkholderia species for the development of highly accurate diagnostics.</title>
        <authorList>
            <person name="Sahl J."/>
            <person name="Keim P."/>
            <person name="Wagner D."/>
        </authorList>
    </citation>
    <scope>NUCLEOTIDE SEQUENCE [LARGE SCALE GENOMIC DNA]</scope>
    <source>
        <strain evidence="4 5">MSMB2036</strain>
    </source>
</reference>
<evidence type="ECO:0000256" key="1">
    <source>
        <dbReference type="SAM" id="SignalP"/>
    </source>
</evidence>
<feature type="domain" description="Agd3 CBM87" evidence="3">
    <location>
        <begin position="27"/>
        <end position="178"/>
    </location>
</feature>
<dbReference type="EMBL" id="LOXM01000208">
    <property type="protein sequence ID" value="KVG60278.1"/>
    <property type="molecule type" value="Genomic_DNA"/>
</dbReference>
<evidence type="ECO:0000259" key="2">
    <source>
        <dbReference type="Pfam" id="PF25115"/>
    </source>
</evidence>
<feature type="domain" description="Agd3 deacetylase" evidence="2">
    <location>
        <begin position="394"/>
        <end position="595"/>
    </location>
</feature>
<comment type="caution">
    <text evidence="4">The sequence shown here is derived from an EMBL/GenBank/DDBJ whole genome shotgun (WGS) entry which is preliminary data.</text>
</comment>
<dbReference type="Proteomes" id="UP000064029">
    <property type="component" value="Unassembled WGS sequence"/>
</dbReference>
<feature type="chain" id="PRO_5007117409" evidence="1">
    <location>
        <begin position="20"/>
        <end position="708"/>
    </location>
</feature>
<protein>
    <submittedName>
        <fullName evidence="4">Uncharacterized protein</fullName>
    </submittedName>
</protein>
<dbReference type="OrthoDB" id="53191at2"/>
<dbReference type="Pfam" id="PF25116">
    <property type="entry name" value="CBM87_Agd3"/>
    <property type="match status" value="1"/>
</dbReference>
<proteinExistence type="predicted"/>
<dbReference type="InterPro" id="IPR056827">
    <property type="entry name" value="CBM87_Agd3"/>
</dbReference>
<feature type="signal peptide" evidence="1">
    <location>
        <begin position="1"/>
        <end position="19"/>
    </location>
</feature>
<sequence length="708" mass="76328">MARGLAAAGLCAAAQVAHAVPADAQIDLKVLVLANQQAGNTPELQATLTILDRLGVPYYVHSYDNTTPTLPTLENGDHALYQGIIMPISDARYMNPFAGGALATTLARYQFKYNVRLASVYTWPGDTGCMQYVGYRDTTASPLGTTLTATGKALFPYMNAGTSTTNPLTVQNAWTYFMSPASPLPAGTTATTQIQGTASNGTTYSVASTCLFGNTTPLAGDSTSREIMAVSFDNNPFLMHSMTLSYGLVNWVTRGLFVGVRHVYMDPQVDDNGIPDEIFPYAVSDYTGLWYDVRNGNCQPNNPCVYTSTNPPGQCPLGSPVGSTNPNTGTTACEYRTVGSDFDNTMSWQDNANSNTANAGALKFTLAFNGSGYSTDYGGLGNYPTTGTDTLSVETNANEYDFKWITHTYDHILLDPPFTTSASQVTTELQNNDNVAQTFGFEHYNRTVIVTPEISGLYNATTLGALQGYGITVLVSDSSKPTPPVGTSGCPINNNGVAWPLPPFNAGKFNCVNQNIFEIPRYATALFYNVSQPAEWVAEYNYFYGANGIDPTRWGTDQTYAQVLDHVSDTLVSYLLTYDLRPLMFHQSNLRAYSGTSFLLGDLLNAVLTKYNKYYKGMPIRSPYLSDAGTLAKQRLVFNSSNVAATLKPGVSITLSASRKDGQSVVVPVTGVTFGTVHETYGGQSNSTITLLPATSYTTQITPAPAWQ</sequence>
<name>A0A103R301_9BURK</name>
<organism evidence="4 5">
    <name type="scientific">Burkholderia ubonensis</name>
    <dbReference type="NCBI Taxonomy" id="101571"/>
    <lineage>
        <taxon>Bacteria</taxon>
        <taxon>Pseudomonadati</taxon>
        <taxon>Pseudomonadota</taxon>
        <taxon>Betaproteobacteria</taxon>
        <taxon>Burkholderiales</taxon>
        <taxon>Burkholderiaceae</taxon>
        <taxon>Burkholderia</taxon>
        <taxon>Burkholderia cepacia complex</taxon>
    </lineage>
</organism>
<evidence type="ECO:0000259" key="3">
    <source>
        <dbReference type="Pfam" id="PF25116"/>
    </source>
</evidence>